<evidence type="ECO:0000313" key="2">
    <source>
        <dbReference type="EMBL" id="PYI07377.1"/>
    </source>
</evidence>
<feature type="region of interest" description="Disordered" evidence="1">
    <location>
        <begin position="110"/>
        <end position="134"/>
    </location>
</feature>
<gene>
    <name evidence="2" type="ORF">BO78DRAFT_443287</name>
</gene>
<keyword evidence="3" id="KW-1185">Reference proteome</keyword>
<reference evidence="2 3" key="1">
    <citation type="submission" date="2018-02" db="EMBL/GenBank/DDBJ databases">
        <title>The genomes of Aspergillus section Nigri reveals drivers in fungal speciation.</title>
        <authorList>
            <consortium name="DOE Joint Genome Institute"/>
            <person name="Vesth T.C."/>
            <person name="Nybo J."/>
            <person name="Theobald S."/>
            <person name="Brandl J."/>
            <person name="Frisvad J.C."/>
            <person name="Nielsen K.F."/>
            <person name="Lyhne E.K."/>
            <person name="Kogle M.E."/>
            <person name="Kuo A."/>
            <person name="Riley R."/>
            <person name="Clum A."/>
            <person name="Nolan M."/>
            <person name="Lipzen A."/>
            <person name="Salamov A."/>
            <person name="Henrissat B."/>
            <person name="Wiebenga A."/>
            <person name="De vries R.P."/>
            <person name="Grigoriev I.V."/>
            <person name="Mortensen U.H."/>
            <person name="Andersen M.R."/>
            <person name="Baker S.E."/>
        </authorList>
    </citation>
    <scope>NUCLEOTIDE SEQUENCE [LARGE SCALE GENOMIC DNA]</scope>
    <source>
        <strain evidence="2 3">CBS 121057</strain>
    </source>
</reference>
<organism evidence="2 3">
    <name type="scientific">Aspergillus sclerotiicarbonarius (strain CBS 121057 / IBT 28362)</name>
    <dbReference type="NCBI Taxonomy" id="1448318"/>
    <lineage>
        <taxon>Eukaryota</taxon>
        <taxon>Fungi</taxon>
        <taxon>Dikarya</taxon>
        <taxon>Ascomycota</taxon>
        <taxon>Pezizomycotina</taxon>
        <taxon>Eurotiomycetes</taxon>
        <taxon>Eurotiomycetidae</taxon>
        <taxon>Eurotiales</taxon>
        <taxon>Aspergillaceae</taxon>
        <taxon>Aspergillus</taxon>
        <taxon>Aspergillus subgen. Circumdati</taxon>
    </lineage>
</organism>
<sequence length="154" mass="18115">MPPRHQRSVPWREKRKARGPVFDPKKKAKADRERFRRGKEGSFKRLNDLYLDGLDTGRERRIYVVISSTLKGPHGSIQYVTYNSHPKENWIPPVDEVAEGWPKTEEWTPENFKRKEKKQVVNGDGEAKRRQSRKRLFTISQPPLWNLPQTPTLA</sequence>
<proteinExistence type="predicted"/>
<feature type="compositionally biased region" description="Basic residues" evidence="1">
    <location>
        <begin position="1"/>
        <end position="18"/>
    </location>
</feature>
<name>A0A319EB46_ASPSB</name>
<dbReference type="VEuPathDB" id="FungiDB:BO78DRAFT_443287"/>
<feature type="region of interest" description="Disordered" evidence="1">
    <location>
        <begin position="1"/>
        <end position="36"/>
    </location>
</feature>
<dbReference type="AlphaFoldDB" id="A0A319EB46"/>
<evidence type="ECO:0000256" key="1">
    <source>
        <dbReference type="SAM" id="MobiDB-lite"/>
    </source>
</evidence>
<accession>A0A319EB46</accession>
<dbReference type="OrthoDB" id="4378821at2759"/>
<dbReference type="Proteomes" id="UP000248423">
    <property type="component" value="Unassembled WGS sequence"/>
</dbReference>
<dbReference type="EMBL" id="KZ826342">
    <property type="protein sequence ID" value="PYI07377.1"/>
    <property type="molecule type" value="Genomic_DNA"/>
</dbReference>
<evidence type="ECO:0000313" key="3">
    <source>
        <dbReference type="Proteomes" id="UP000248423"/>
    </source>
</evidence>
<protein>
    <submittedName>
        <fullName evidence="2">Uncharacterized protein</fullName>
    </submittedName>
</protein>